<dbReference type="AlphaFoldDB" id="A0A7Y7B730"/>
<dbReference type="Proteomes" id="UP000587462">
    <property type="component" value="Unassembled WGS sequence"/>
</dbReference>
<organism evidence="1 2">
    <name type="scientific">Streptomyces morookaense</name>
    <name type="common">Streptoverticillium morookaense</name>
    <dbReference type="NCBI Taxonomy" id="1970"/>
    <lineage>
        <taxon>Bacteria</taxon>
        <taxon>Bacillati</taxon>
        <taxon>Actinomycetota</taxon>
        <taxon>Actinomycetes</taxon>
        <taxon>Kitasatosporales</taxon>
        <taxon>Streptomycetaceae</taxon>
        <taxon>Streptomyces</taxon>
    </lineage>
</organism>
<keyword evidence="2" id="KW-1185">Reference proteome</keyword>
<proteinExistence type="predicted"/>
<evidence type="ECO:0000313" key="2">
    <source>
        <dbReference type="Proteomes" id="UP000587462"/>
    </source>
</evidence>
<comment type="caution">
    <text evidence="1">The sequence shown here is derived from an EMBL/GenBank/DDBJ whole genome shotgun (WGS) entry which is preliminary data.</text>
</comment>
<reference evidence="1 2" key="1">
    <citation type="submission" date="2020-04" db="EMBL/GenBank/DDBJ databases">
        <title>Draft Genome Sequence of Streptomyces morookaense DSM 40503, an 8-azaguanine-producing strain.</title>
        <authorList>
            <person name="Qi J."/>
            <person name="Gao J.-M."/>
        </authorList>
    </citation>
    <scope>NUCLEOTIDE SEQUENCE [LARGE SCALE GENOMIC DNA]</scope>
    <source>
        <strain evidence="1 2">DSM 40503</strain>
    </source>
</reference>
<dbReference type="EMBL" id="JABBXF010000049">
    <property type="protein sequence ID" value="NVK80228.1"/>
    <property type="molecule type" value="Genomic_DNA"/>
</dbReference>
<accession>A0A7Y7B730</accession>
<gene>
    <name evidence="1" type="ORF">HG542_21555</name>
</gene>
<dbReference type="RefSeq" id="WP_171083937.1">
    <property type="nucleotide sequence ID" value="NZ_BNBU01000008.1"/>
</dbReference>
<protein>
    <submittedName>
        <fullName evidence="1">Uncharacterized protein</fullName>
    </submittedName>
</protein>
<name>A0A7Y7B730_STRMO</name>
<evidence type="ECO:0000313" key="1">
    <source>
        <dbReference type="EMBL" id="NVK80228.1"/>
    </source>
</evidence>
<sequence>MWELGDTVNDEDRTNHVRNEMAHGHFGNVVQAGIVRDGLHIHQGFRDAPSDLENPVIVSVRRMMAPSGTLYIVTLQARTTRAVILHAARPVVLSRRPRFYKAITPRHFRTELDSEPPRLYTEGPDFPFTISATDVEQFRFKVVGNADEVYWQLELDWSCAEYEGTVVIDDNGKPFEA</sequence>